<evidence type="ECO:0000259" key="5">
    <source>
        <dbReference type="Pfam" id="PF00496"/>
    </source>
</evidence>
<gene>
    <name evidence="6" type="ORF">GCM10009547_27300</name>
</gene>
<comment type="subcellular location">
    <subcellularLocation>
        <location evidence="1">Cell membrane</location>
        <topology evidence="1">Lipid-anchor</topology>
    </subcellularLocation>
</comment>
<comment type="caution">
    <text evidence="6">The sequence shown here is derived from an EMBL/GenBank/DDBJ whole genome shotgun (WGS) entry which is preliminary data.</text>
</comment>
<dbReference type="EMBL" id="BAAAHE010000021">
    <property type="protein sequence ID" value="GAA0622858.1"/>
    <property type="molecule type" value="Genomic_DNA"/>
</dbReference>
<dbReference type="InterPro" id="IPR000914">
    <property type="entry name" value="SBP_5_dom"/>
</dbReference>
<dbReference type="Gene3D" id="3.40.190.10">
    <property type="entry name" value="Periplasmic binding protein-like II"/>
    <property type="match status" value="1"/>
</dbReference>
<feature type="domain" description="Solute-binding protein family 5" evidence="5">
    <location>
        <begin position="66"/>
        <end position="412"/>
    </location>
</feature>
<accession>A0ABN1GXT1</accession>
<evidence type="ECO:0000313" key="7">
    <source>
        <dbReference type="Proteomes" id="UP001500957"/>
    </source>
</evidence>
<dbReference type="Proteomes" id="UP001500957">
    <property type="component" value="Unassembled WGS sequence"/>
</dbReference>
<dbReference type="PROSITE" id="PS01040">
    <property type="entry name" value="SBP_BACTERIAL_5"/>
    <property type="match status" value="1"/>
</dbReference>
<proteinExistence type="inferred from homology"/>
<name>A0ABN1GXT1_9ACTN</name>
<dbReference type="Gene3D" id="3.90.76.10">
    <property type="entry name" value="Dipeptide-binding Protein, Domain 1"/>
    <property type="match status" value="1"/>
</dbReference>
<evidence type="ECO:0000256" key="4">
    <source>
        <dbReference type="ARBA" id="ARBA00022729"/>
    </source>
</evidence>
<dbReference type="Pfam" id="PF00496">
    <property type="entry name" value="SBP_bac_5"/>
    <property type="match status" value="1"/>
</dbReference>
<dbReference type="InterPro" id="IPR039424">
    <property type="entry name" value="SBP_5"/>
</dbReference>
<comment type="similarity">
    <text evidence="2">Belongs to the bacterial solute-binding protein 5 family.</text>
</comment>
<evidence type="ECO:0000256" key="2">
    <source>
        <dbReference type="ARBA" id="ARBA00005695"/>
    </source>
</evidence>
<dbReference type="SUPFAM" id="SSF53850">
    <property type="entry name" value="Periplasmic binding protein-like II"/>
    <property type="match status" value="1"/>
</dbReference>
<reference evidence="6 7" key="1">
    <citation type="journal article" date="2019" name="Int. J. Syst. Evol. Microbiol.">
        <title>The Global Catalogue of Microorganisms (GCM) 10K type strain sequencing project: providing services to taxonomists for standard genome sequencing and annotation.</title>
        <authorList>
            <consortium name="The Broad Institute Genomics Platform"/>
            <consortium name="The Broad Institute Genome Sequencing Center for Infectious Disease"/>
            <person name="Wu L."/>
            <person name="Ma J."/>
        </authorList>
    </citation>
    <scope>NUCLEOTIDE SEQUENCE [LARGE SCALE GENOMIC DNA]</scope>
    <source>
        <strain evidence="6 7">JCM 10671</strain>
    </source>
</reference>
<keyword evidence="3" id="KW-0813">Transport</keyword>
<dbReference type="InterPro" id="IPR030678">
    <property type="entry name" value="Peptide/Ni-bd"/>
</dbReference>
<keyword evidence="4" id="KW-0732">Signal</keyword>
<dbReference type="InterPro" id="IPR023765">
    <property type="entry name" value="SBP_5_CS"/>
</dbReference>
<dbReference type="PANTHER" id="PTHR30290:SF9">
    <property type="entry name" value="OLIGOPEPTIDE-BINDING PROTEIN APPA"/>
    <property type="match status" value="1"/>
</dbReference>
<dbReference type="Gene3D" id="3.10.105.10">
    <property type="entry name" value="Dipeptide-binding Protein, Domain 3"/>
    <property type="match status" value="1"/>
</dbReference>
<dbReference type="PANTHER" id="PTHR30290">
    <property type="entry name" value="PERIPLASMIC BINDING COMPONENT OF ABC TRANSPORTER"/>
    <property type="match status" value="1"/>
</dbReference>
<keyword evidence="7" id="KW-1185">Reference proteome</keyword>
<dbReference type="PIRSF" id="PIRSF002741">
    <property type="entry name" value="MppA"/>
    <property type="match status" value="1"/>
</dbReference>
<sequence length="490" mass="54015">MGLAALTGCGEGLNAVDKGPTPFVAAISGEPDQLDPHKTTAYASFQVLENVYDTLVVPKPDGSGYDPQLAESWTTADDGRSWTFQLRRGVKFASGEEFDAGDVVYSLKRIIDEKLSNAFRLEPITDVVAVDSHTVRIDLAQPTPYLLAELGGFKGTAILPEGAADRLNLARETDGTGPFRVARDTAAGITLLPNENYWGDGPHVSSLEFRFVSEPTTALVALQTGEIDWTDNLPPSQLKKLADDDHVTLGQVPSVDYWYLATNFERKPFDDERVREAINYGLDREAIAEAAQPNAAKPIQTAIPEGLYGHTDYAPITRDVAKARSLLADAGHPRVSLGLMVTSEYPETVQVAQVIASNLHEVGIDVRVEVEEFATWLDRESKGDFDSFLLGWIGNADPFDFYQSQHSCDGANNYQKYCDPETDELLKRAATEPDPAAREDLYDQVARRIVDAESYLYLYNPQVVQGWSPEVTGYEIRPDRAVNFENVRFG</sequence>
<evidence type="ECO:0000256" key="1">
    <source>
        <dbReference type="ARBA" id="ARBA00004193"/>
    </source>
</evidence>
<evidence type="ECO:0000313" key="6">
    <source>
        <dbReference type="EMBL" id="GAA0622858.1"/>
    </source>
</evidence>
<evidence type="ECO:0000256" key="3">
    <source>
        <dbReference type="ARBA" id="ARBA00022448"/>
    </source>
</evidence>
<organism evidence="6 7">
    <name type="scientific">Sporichthya brevicatena</name>
    <dbReference type="NCBI Taxonomy" id="171442"/>
    <lineage>
        <taxon>Bacteria</taxon>
        <taxon>Bacillati</taxon>
        <taxon>Actinomycetota</taxon>
        <taxon>Actinomycetes</taxon>
        <taxon>Sporichthyales</taxon>
        <taxon>Sporichthyaceae</taxon>
        <taxon>Sporichthya</taxon>
    </lineage>
</organism>
<protein>
    <submittedName>
        <fullName evidence="6">ABC transporter substrate-binding protein</fullName>
    </submittedName>
</protein>